<accession>A0A078JJ95</accession>
<sequence length="26" mass="2670">MATPNGNDSHIASEPRKVALGTKCTA</sequence>
<organism evidence="2 3">
    <name type="scientific">Brassica napus</name>
    <name type="common">Rape</name>
    <dbReference type="NCBI Taxonomy" id="3708"/>
    <lineage>
        <taxon>Eukaryota</taxon>
        <taxon>Viridiplantae</taxon>
        <taxon>Streptophyta</taxon>
        <taxon>Embryophyta</taxon>
        <taxon>Tracheophyta</taxon>
        <taxon>Spermatophyta</taxon>
        <taxon>Magnoliopsida</taxon>
        <taxon>eudicotyledons</taxon>
        <taxon>Gunneridae</taxon>
        <taxon>Pentapetalae</taxon>
        <taxon>rosids</taxon>
        <taxon>malvids</taxon>
        <taxon>Brassicales</taxon>
        <taxon>Brassicaceae</taxon>
        <taxon>Brassiceae</taxon>
        <taxon>Brassica</taxon>
    </lineage>
</organism>
<dbReference type="AlphaFoldDB" id="A0A078JJ95"/>
<evidence type="ECO:0000313" key="3">
    <source>
        <dbReference type="Proteomes" id="UP000028999"/>
    </source>
</evidence>
<dbReference type="Proteomes" id="UP000028999">
    <property type="component" value="Unassembled WGS sequence"/>
</dbReference>
<dbReference type="EMBL" id="LK034989">
    <property type="protein sequence ID" value="CDY65886.1"/>
    <property type="molecule type" value="Genomic_DNA"/>
</dbReference>
<proteinExistence type="predicted"/>
<gene>
    <name evidence="2" type="primary">BnaC02g45120D</name>
    <name evidence="2" type="ORF">GSBRNA2T00050949001</name>
</gene>
<protein>
    <submittedName>
        <fullName evidence="2">BnaC02g45120D protein</fullName>
    </submittedName>
</protein>
<dbReference type="PaxDb" id="3708-A0A078JJ95"/>
<feature type="region of interest" description="Disordered" evidence="1">
    <location>
        <begin position="1"/>
        <end position="26"/>
    </location>
</feature>
<evidence type="ECO:0000313" key="2">
    <source>
        <dbReference type="EMBL" id="CDY65886.1"/>
    </source>
</evidence>
<name>A0A078JJ95_BRANA</name>
<reference evidence="2 3" key="1">
    <citation type="journal article" date="2014" name="Science">
        <title>Plant genetics. Early allopolyploid evolution in the post-Neolithic Brassica napus oilseed genome.</title>
        <authorList>
            <person name="Chalhoub B."/>
            <person name="Denoeud F."/>
            <person name="Liu S."/>
            <person name="Parkin I.A."/>
            <person name="Tang H."/>
            <person name="Wang X."/>
            <person name="Chiquet J."/>
            <person name="Belcram H."/>
            <person name="Tong C."/>
            <person name="Samans B."/>
            <person name="Correa M."/>
            <person name="Da Silva C."/>
            <person name="Just J."/>
            <person name="Falentin C."/>
            <person name="Koh C.S."/>
            <person name="Le Clainche I."/>
            <person name="Bernard M."/>
            <person name="Bento P."/>
            <person name="Noel B."/>
            <person name="Labadie K."/>
            <person name="Alberti A."/>
            <person name="Charles M."/>
            <person name="Arnaud D."/>
            <person name="Guo H."/>
            <person name="Daviaud C."/>
            <person name="Alamery S."/>
            <person name="Jabbari K."/>
            <person name="Zhao M."/>
            <person name="Edger P.P."/>
            <person name="Chelaifa H."/>
            <person name="Tack D."/>
            <person name="Lassalle G."/>
            <person name="Mestiri I."/>
            <person name="Schnel N."/>
            <person name="Le Paslier M.C."/>
            <person name="Fan G."/>
            <person name="Renault V."/>
            <person name="Bayer P.E."/>
            <person name="Golicz A.A."/>
            <person name="Manoli S."/>
            <person name="Lee T.H."/>
            <person name="Thi V.H."/>
            <person name="Chalabi S."/>
            <person name="Hu Q."/>
            <person name="Fan C."/>
            <person name="Tollenaere R."/>
            <person name="Lu Y."/>
            <person name="Battail C."/>
            <person name="Shen J."/>
            <person name="Sidebottom C.H."/>
            <person name="Wang X."/>
            <person name="Canaguier A."/>
            <person name="Chauveau A."/>
            <person name="Berard A."/>
            <person name="Deniot G."/>
            <person name="Guan M."/>
            <person name="Liu Z."/>
            <person name="Sun F."/>
            <person name="Lim Y.P."/>
            <person name="Lyons E."/>
            <person name="Town C.D."/>
            <person name="Bancroft I."/>
            <person name="Wang X."/>
            <person name="Meng J."/>
            <person name="Ma J."/>
            <person name="Pires J.C."/>
            <person name="King G.J."/>
            <person name="Brunel D."/>
            <person name="Delourme R."/>
            <person name="Renard M."/>
            <person name="Aury J.M."/>
            <person name="Adams K.L."/>
            <person name="Batley J."/>
            <person name="Snowdon R.J."/>
            <person name="Tost J."/>
            <person name="Edwards D."/>
            <person name="Zhou Y."/>
            <person name="Hua W."/>
            <person name="Sharpe A.G."/>
            <person name="Paterson A.H."/>
            <person name="Guan C."/>
            <person name="Wincker P."/>
        </authorList>
    </citation>
    <scope>NUCLEOTIDE SEQUENCE [LARGE SCALE GENOMIC DNA]</scope>
    <source>
        <strain evidence="3">cv. Darmor-bzh</strain>
    </source>
</reference>
<keyword evidence="3" id="KW-1185">Reference proteome</keyword>
<evidence type="ECO:0000256" key="1">
    <source>
        <dbReference type="SAM" id="MobiDB-lite"/>
    </source>
</evidence>
<dbReference type="Gramene" id="CDY65886">
    <property type="protein sequence ID" value="CDY65886"/>
    <property type="gene ID" value="GSBRNA2T00050949001"/>
</dbReference>
<feature type="compositionally biased region" description="Polar residues" evidence="1">
    <location>
        <begin position="1"/>
        <end position="10"/>
    </location>
</feature>